<reference evidence="3 4" key="1">
    <citation type="submission" date="2021-01" db="EMBL/GenBank/DDBJ databases">
        <title>Azospirillum sp. YIM DDC1 draft genome.</title>
        <authorList>
            <person name="Wang Y.-X."/>
        </authorList>
    </citation>
    <scope>NUCLEOTIDE SEQUENCE [LARGE SCALE GENOMIC DNA]</scope>
    <source>
        <strain evidence="3 4">YIM DDC1</strain>
    </source>
</reference>
<evidence type="ECO:0000256" key="1">
    <source>
        <dbReference type="SAM" id="MobiDB-lite"/>
    </source>
</evidence>
<accession>A0ABS1I8F0</accession>
<feature type="region of interest" description="Disordered" evidence="1">
    <location>
        <begin position="1"/>
        <end position="79"/>
    </location>
</feature>
<dbReference type="RefSeq" id="WP_200487700.1">
    <property type="nucleotide sequence ID" value="NZ_JAEPIV010000050.1"/>
</dbReference>
<name>A0ABS1I8F0_9PROT</name>
<organism evidence="3 4">
    <name type="scientific">Azospirillum aestuarii</name>
    <dbReference type="NCBI Taxonomy" id="2802052"/>
    <lineage>
        <taxon>Bacteria</taxon>
        <taxon>Pseudomonadati</taxon>
        <taxon>Pseudomonadota</taxon>
        <taxon>Alphaproteobacteria</taxon>
        <taxon>Rhodospirillales</taxon>
        <taxon>Azospirillaceae</taxon>
        <taxon>Azospirillum</taxon>
    </lineage>
</organism>
<keyword evidence="4" id="KW-1185">Reference proteome</keyword>
<proteinExistence type="predicted"/>
<dbReference type="Pfam" id="PF09361">
    <property type="entry name" value="Phasin_2"/>
    <property type="match status" value="1"/>
</dbReference>
<protein>
    <submittedName>
        <fullName evidence="3">Phasin family protein</fullName>
    </submittedName>
</protein>
<evidence type="ECO:0000259" key="2">
    <source>
        <dbReference type="Pfam" id="PF09361"/>
    </source>
</evidence>
<feature type="domain" description="Phasin" evidence="2">
    <location>
        <begin position="99"/>
        <end position="178"/>
    </location>
</feature>
<gene>
    <name evidence="3" type="ORF">JJL56_31235</name>
</gene>
<dbReference type="EMBL" id="JAEPIV010000050">
    <property type="protein sequence ID" value="MBK4723327.1"/>
    <property type="molecule type" value="Genomic_DNA"/>
</dbReference>
<dbReference type="InterPro" id="IPR018968">
    <property type="entry name" value="Phasin"/>
</dbReference>
<evidence type="ECO:0000313" key="4">
    <source>
        <dbReference type="Proteomes" id="UP000654452"/>
    </source>
</evidence>
<sequence>MADGTSPVHTIRSASDEADAKTESPKTHSIRSASDEGTARSGKPEPKQPHDQPARSFEGRPLEGRTAQAGRGSFERATERAAQQFAAGGELAGRAVQDLARPAEQNLTAAMDFGNVMTSRYEAACSEIVRYMQQAAQRQSEMMNDMLRARSPSDVLLAGNRYLLGGLQAFLDANGRIARAPAHTAALTADDADRKRNRRSV</sequence>
<feature type="compositionally biased region" description="Basic and acidic residues" evidence="1">
    <location>
        <begin position="33"/>
        <end position="63"/>
    </location>
</feature>
<evidence type="ECO:0000313" key="3">
    <source>
        <dbReference type="EMBL" id="MBK4723327.1"/>
    </source>
</evidence>
<feature type="compositionally biased region" description="Basic and acidic residues" evidence="1">
    <location>
        <begin position="14"/>
        <end position="26"/>
    </location>
</feature>
<comment type="caution">
    <text evidence="3">The sequence shown here is derived from an EMBL/GenBank/DDBJ whole genome shotgun (WGS) entry which is preliminary data.</text>
</comment>
<dbReference type="Proteomes" id="UP000654452">
    <property type="component" value="Unassembled WGS sequence"/>
</dbReference>